<dbReference type="KEGG" id="mhd:Marky_0165"/>
<dbReference type="Pfam" id="PF07331">
    <property type="entry name" value="TctB"/>
    <property type="match status" value="1"/>
</dbReference>
<sequence length="144" mass="15106">MTDRIVGALLWGLALWYGLEAVRLKVGFVTDPVGPKAFPLLLAGLLALTSTYLLARPDPEPAWPEAAVWLNAGLALGSLVGYAYLLVPLGFILATTLEVGFLGLLFGGRARASFPAALALSLGLYALFVWALGIPLPVGRVFGG</sequence>
<reference evidence="3 4" key="1">
    <citation type="journal article" date="2012" name="Stand. Genomic Sci.">
        <title>Complete genome sequence of the aerobic, heterotroph Marinithermus hydrothermalis type strain (T1(T)) from a deep-sea hydrothermal vent chimney.</title>
        <authorList>
            <person name="Copeland A."/>
            <person name="Gu W."/>
            <person name="Yasawong M."/>
            <person name="Lapidus A."/>
            <person name="Lucas S."/>
            <person name="Deshpande S."/>
            <person name="Pagani I."/>
            <person name="Tapia R."/>
            <person name="Cheng J.F."/>
            <person name="Goodwin L.A."/>
            <person name="Pitluck S."/>
            <person name="Liolios K."/>
            <person name="Ivanova N."/>
            <person name="Mavromatis K."/>
            <person name="Mikhailova N."/>
            <person name="Pati A."/>
            <person name="Chen A."/>
            <person name="Palaniappan K."/>
            <person name="Land M."/>
            <person name="Pan C."/>
            <person name="Brambilla E.M."/>
            <person name="Rohde M."/>
            <person name="Tindall B.J."/>
            <person name="Sikorski J."/>
            <person name="Goker M."/>
            <person name="Detter J.C."/>
            <person name="Bristow J."/>
            <person name="Eisen J.A."/>
            <person name="Markowitz V."/>
            <person name="Hugenholtz P."/>
            <person name="Kyrpides N.C."/>
            <person name="Klenk H.P."/>
            <person name="Woyke T."/>
        </authorList>
    </citation>
    <scope>NUCLEOTIDE SEQUENCE [LARGE SCALE GENOMIC DNA]</scope>
    <source>
        <strain evidence="4">DSM 14884 / JCM 11576 / T1</strain>
    </source>
</reference>
<dbReference type="RefSeq" id="WP_013702983.1">
    <property type="nucleotide sequence ID" value="NC_015387.1"/>
</dbReference>
<dbReference type="EMBL" id="CP002630">
    <property type="protein sequence ID" value="AEB10928.1"/>
    <property type="molecule type" value="Genomic_DNA"/>
</dbReference>
<evidence type="ECO:0000313" key="4">
    <source>
        <dbReference type="Proteomes" id="UP000007030"/>
    </source>
</evidence>
<dbReference type="OrthoDB" id="5519430at2"/>
<feature type="transmembrane region" description="Helical" evidence="1">
    <location>
        <begin position="67"/>
        <end position="85"/>
    </location>
</feature>
<dbReference type="eggNOG" id="ENOG50330SJ">
    <property type="taxonomic scope" value="Bacteria"/>
</dbReference>
<feature type="transmembrane region" description="Helical" evidence="1">
    <location>
        <begin position="91"/>
        <end position="107"/>
    </location>
</feature>
<gene>
    <name evidence="3" type="ordered locus">Marky_0165</name>
</gene>
<feature type="domain" description="DUF1468" evidence="2">
    <location>
        <begin position="5"/>
        <end position="137"/>
    </location>
</feature>
<feature type="transmembrane region" description="Helical" evidence="1">
    <location>
        <begin position="114"/>
        <end position="134"/>
    </location>
</feature>
<feature type="transmembrane region" description="Helical" evidence="1">
    <location>
        <begin position="37"/>
        <end position="55"/>
    </location>
</feature>
<dbReference type="STRING" id="869210.Marky_0165"/>
<keyword evidence="1" id="KW-0812">Transmembrane</keyword>
<name>F2NN87_MARHT</name>
<evidence type="ECO:0000259" key="2">
    <source>
        <dbReference type="Pfam" id="PF07331"/>
    </source>
</evidence>
<organism evidence="3 4">
    <name type="scientific">Marinithermus hydrothermalis (strain DSM 14884 / JCM 11576 / T1)</name>
    <dbReference type="NCBI Taxonomy" id="869210"/>
    <lineage>
        <taxon>Bacteria</taxon>
        <taxon>Thermotogati</taxon>
        <taxon>Deinococcota</taxon>
        <taxon>Deinococci</taxon>
        <taxon>Thermales</taxon>
        <taxon>Thermaceae</taxon>
        <taxon>Marinithermus</taxon>
    </lineage>
</organism>
<dbReference type="InterPro" id="IPR009936">
    <property type="entry name" value="DUF1468"/>
</dbReference>
<proteinExistence type="predicted"/>
<dbReference type="HOGENOM" id="CLU_110735_3_0_0"/>
<protein>
    <submittedName>
        <fullName evidence="3">Tricarboxylic transport membrane protein</fullName>
    </submittedName>
</protein>
<keyword evidence="4" id="KW-1185">Reference proteome</keyword>
<accession>F2NN87</accession>
<evidence type="ECO:0000313" key="3">
    <source>
        <dbReference type="EMBL" id="AEB10928.1"/>
    </source>
</evidence>
<keyword evidence="1" id="KW-1133">Transmembrane helix</keyword>
<dbReference type="AlphaFoldDB" id="F2NN87"/>
<dbReference type="Proteomes" id="UP000007030">
    <property type="component" value="Chromosome"/>
</dbReference>
<evidence type="ECO:0000256" key="1">
    <source>
        <dbReference type="SAM" id="Phobius"/>
    </source>
</evidence>
<keyword evidence="1" id="KW-0472">Membrane</keyword>